<name>A0A1N7Q2G2_9RHOB</name>
<sequence>MMVRHFHSGPRPTIKRHAAAVALAKRLESEPASALVSAFLAATLGDVRVSGDRFEARAYGFRATSVRNRAQAVRNWMVAVTAEAKAASIGRVA</sequence>
<protein>
    <submittedName>
        <fullName evidence="1">Uncharacterized protein</fullName>
    </submittedName>
</protein>
<keyword evidence="2" id="KW-1185">Reference proteome</keyword>
<dbReference type="AlphaFoldDB" id="A0A1N7Q2G2"/>
<reference evidence="2" key="1">
    <citation type="submission" date="2017-01" db="EMBL/GenBank/DDBJ databases">
        <authorList>
            <person name="Varghese N."/>
            <person name="Submissions S."/>
        </authorList>
    </citation>
    <scope>NUCLEOTIDE SEQUENCE [LARGE SCALE GENOMIC DNA]</scope>
    <source>
        <strain evidence="2">DSM 19945</strain>
    </source>
</reference>
<evidence type="ECO:0000313" key="1">
    <source>
        <dbReference type="EMBL" id="SIT17032.1"/>
    </source>
</evidence>
<accession>A0A1N7Q2G2</accession>
<dbReference type="OrthoDB" id="9951730at2"/>
<organism evidence="1 2">
    <name type="scientific">Rhodobacter aestuarii</name>
    <dbReference type="NCBI Taxonomy" id="453582"/>
    <lineage>
        <taxon>Bacteria</taxon>
        <taxon>Pseudomonadati</taxon>
        <taxon>Pseudomonadota</taxon>
        <taxon>Alphaproteobacteria</taxon>
        <taxon>Rhodobacterales</taxon>
        <taxon>Rhodobacter group</taxon>
        <taxon>Rhodobacter</taxon>
    </lineage>
</organism>
<dbReference type="RefSeq" id="WP_076486120.1">
    <property type="nucleotide sequence ID" value="NZ_FTOG01000012.1"/>
</dbReference>
<gene>
    <name evidence="1" type="ORF">SAMN05421580_112104</name>
</gene>
<dbReference type="EMBL" id="FTOG01000012">
    <property type="protein sequence ID" value="SIT17032.1"/>
    <property type="molecule type" value="Genomic_DNA"/>
</dbReference>
<dbReference type="STRING" id="453582.SAMN05421580_112104"/>
<proteinExistence type="predicted"/>
<evidence type="ECO:0000313" key="2">
    <source>
        <dbReference type="Proteomes" id="UP000186221"/>
    </source>
</evidence>
<dbReference type="Proteomes" id="UP000186221">
    <property type="component" value="Unassembled WGS sequence"/>
</dbReference>